<reference evidence="2 3" key="1">
    <citation type="submission" date="2015-11" db="EMBL/GenBank/DDBJ databases">
        <title>Genomic analysis of 38 Legionella species identifies large and diverse effector repertoires.</title>
        <authorList>
            <person name="Burstein D."/>
            <person name="Amaro F."/>
            <person name="Zusman T."/>
            <person name="Lifshitz Z."/>
            <person name="Cohen O."/>
            <person name="Gilbert J.A."/>
            <person name="Pupko T."/>
            <person name="Shuman H.A."/>
            <person name="Segal G."/>
        </authorList>
    </citation>
    <scope>NUCLEOTIDE SEQUENCE [LARGE SCALE GENOMIC DNA]</scope>
    <source>
        <strain evidence="2 3">ATCC 49506</strain>
    </source>
</reference>
<evidence type="ECO:0000256" key="1">
    <source>
        <dbReference type="SAM" id="MobiDB-lite"/>
    </source>
</evidence>
<dbReference type="InterPro" id="IPR049927">
    <property type="entry name" value="DotY_N"/>
</dbReference>
<evidence type="ECO:0000313" key="2">
    <source>
        <dbReference type="EMBL" id="KTD39088.1"/>
    </source>
</evidence>
<dbReference type="InterPro" id="IPR056465">
    <property type="entry name" value="DotY"/>
</dbReference>
<keyword evidence="3" id="KW-1185">Reference proteome</keyword>
<dbReference type="OrthoDB" id="5635174at2"/>
<proteinExistence type="predicted"/>
<comment type="caution">
    <text evidence="2">The sequence shown here is derived from an EMBL/GenBank/DDBJ whole genome shotgun (WGS) entry which is preliminary data.</text>
</comment>
<sequence>MVRERKSLPLTRRGSSTKQLAPTVDAIKKAMELARYSSETAAYLVASFQKSMSNLGPAMINNSKKMLKKLEFFRDFVYLQTNSKSREWAGEPVKTDFENFQENAAEKAAEEFTKTVNNPVKIAFAVSEEESQFIRSFSADGKKLSKDDAKPLDTLLKAFLAENDMVEDKSVLYQADDKGNINEIDGVPQRADPQNARDTIEEGLPDYLEDRGIPATVKSRTHPADRAGVQKGAQKDAKPAPTPEDEGPSATPAA</sequence>
<organism evidence="2 3">
    <name type="scientific">Legionella nautarum</name>
    <dbReference type="NCBI Taxonomy" id="45070"/>
    <lineage>
        <taxon>Bacteria</taxon>
        <taxon>Pseudomonadati</taxon>
        <taxon>Pseudomonadota</taxon>
        <taxon>Gammaproteobacteria</taxon>
        <taxon>Legionellales</taxon>
        <taxon>Legionellaceae</taxon>
        <taxon>Legionella</taxon>
    </lineage>
</organism>
<gene>
    <name evidence="2" type="ORF">Lnau_0287</name>
</gene>
<dbReference type="Proteomes" id="UP000054725">
    <property type="component" value="Unassembled WGS sequence"/>
</dbReference>
<evidence type="ECO:0000313" key="3">
    <source>
        <dbReference type="Proteomes" id="UP000054725"/>
    </source>
</evidence>
<dbReference type="PATRIC" id="fig|45070.6.peg.297"/>
<name>A0A0W0X3C0_9GAMM</name>
<dbReference type="AlphaFoldDB" id="A0A0W0X3C0"/>
<protein>
    <submittedName>
        <fullName evidence="2">Substrate of the Dot/Icm secretion system</fullName>
    </submittedName>
</protein>
<dbReference type="Pfam" id="PF23131">
    <property type="entry name" value="DotY"/>
    <property type="match status" value="1"/>
</dbReference>
<accession>A0A0W0X3C0</accession>
<feature type="region of interest" description="Disordered" evidence="1">
    <location>
        <begin position="180"/>
        <end position="254"/>
    </location>
</feature>
<dbReference type="STRING" id="45070.Lnau_0287"/>
<dbReference type="EMBL" id="LNYO01000003">
    <property type="protein sequence ID" value="KTD39088.1"/>
    <property type="molecule type" value="Genomic_DNA"/>
</dbReference>
<dbReference type="CDD" id="cd22643">
    <property type="entry name" value="DotY_NTD"/>
    <property type="match status" value="1"/>
</dbReference>
<dbReference type="RefSeq" id="WP_058503373.1">
    <property type="nucleotide sequence ID" value="NZ_CAAAIF010000019.1"/>
</dbReference>